<proteinExistence type="predicted"/>
<name>A0ABS5PFQ6_9FLAO</name>
<feature type="transmembrane region" description="Helical" evidence="1">
    <location>
        <begin position="21"/>
        <end position="39"/>
    </location>
</feature>
<evidence type="ECO:0000313" key="3">
    <source>
        <dbReference type="Proteomes" id="UP000722625"/>
    </source>
</evidence>
<dbReference type="EMBL" id="JAGYVZ010000016">
    <property type="protein sequence ID" value="MBS7232718.1"/>
    <property type="molecule type" value="Genomic_DNA"/>
</dbReference>
<dbReference type="RefSeq" id="WP_213303290.1">
    <property type="nucleotide sequence ID" value="NZ_JAGYVZ010000016.1"/>
</dbReference>
<comment type="caution">
    <text evidence="2">The sequence shown here is derived from an EMBL/GenBank/DDBJ whole genome shotgun (WGS) entry which is preliminary data.</text>
</comment>
<feature type="transmembrane region" description="Helical" evidence="1">
    <location>
        <begin position="45"/>
        <end position="66"/>
    </location>
</feature>
<gene>
    <name evidence="2" type="ORF">KHA90_17005</name>
</gene>
<evidence type="ECO:0000313" key="2">
    <source>
        <dbReference type="EMBL" id="MBS7232718.1"/>
    </source>
</evidence>
<reference evidence="2 3" key="1">
    <citation type="journal article" date="2018" name="Int. J. Syst. Evol. Microbiol.">
        <title>Flavobacterium chryseum sp. nov. and Flavobacterium psychroterrae sp. nov., novel environmental bacteria isolated from Antarctica.</title>
        <authorList>
            <person name="Kralova S."/>
            <person name="Svec P."/>
            <person name="Busse H.J."/>
            <person name="Stankova E."/>
            <person name="Vaczi P."/>
            <person name="Sedlacek I."/>
        </authorList>
    </citation>
    <scope>NUCLEOTIDE SEQUENCE [LARGE SCALE GENOMIC DNA]</scope>
    <source>
        <strain evidence="2 3">CCM 8827</strain>
    </source>
</reference>
<keyword evidence="1" id="KW-0812">Transmembrane</keyword>
<dbReference type="Proteomes" id="UP000722625">
    <property type="component" value="Unassembled WGS sequence"/>
</dbReference>
<keyword evidence="1" id="KW-1133">Transmembrane helix</keyword>
<keyword evidence="3" id="KW-1185">Reference proteome</keyword>
<accession>A0ABS5PFQ6</accession>
<organism evidence="2 3">
    <name type="scientific">Flavobacterium psychroterrae</name>
    <dbReference type="NCBI Taxonomy" id="2133767"/>
    <lineage>
        <taxon>Bacteria</taxon>
        <taxon>Pseudomonadati</taxon>
        <taxon>Bacteroidota</taxon>
        <taxon>Flavobacteriia</taxon>
        <taxon>Flavobacteriales</taxon>
        <taxon>Flavobacteriaceae</taxon>
        <taxon>Flavobacterium</taxon>
    </lineage>
</organism>
<evidence type="ECO:0000256" key="1">
    <source>
        <dbReference type="SAM" id="Phobius"/>
    </source>
</evidence>
<protein>
    <submittedName>
        <fullName evidence="2">Uncharacterized protein</fullName>
    </submittedName>
</protein>
<sequence length="176" mass="20974">MITFEGKYKNLKARIFSEEPFAFLFVSIFYSFILSYFFKDENLKYYAYFLELALIILFVILTINTFKSIINKVTFNESNIKLEGEIFNKEWEKVIPLKEIKIEAKGNPSRSGLCGVTFYIKLKSKDNSYIINSFQTFSDKQILEIFNEFKKYKGEKIIIDEKLYLMRIQEKIEKCQ</sequence>
<keyword evidence="1" id="KW-0472">Membrane</keyword>